<feature type="transmembrane region" description="Helical" evidence="1">
    <location>
        <begin position="125"/>
        <end position="143"/>
    </location>
</feature>
<dbReference type="PANTHER" id="PTHR41771:SF1">
    <property type="entry name" value="MEMBRANE PROTEIN"/>
    <property type="match status" value="1"/>
</dbReference>
<feature type="transmembrane region" description="Helical" evidence="1">
    <location>
        <begin position="102"/>
        <end position="118"/>
    </location>
</feature>
<comment type="caution">
    <text evidence="2">The sequence shown here is derived from an EMBL/GenBank/DDBJ whole genome shotgun (WGS) entry which is preliminary data.</text>
</comment>
<dbReference type="Proteomes" id="UP000013782">
    <property type="component" value="Unassembled WGS sequence"/>
</dbReference>
<evidence type="ECO:0008006" key="4">
    <source>
        <dbReference type="Google" id="ProtNLM"/>
    </source>
</evidence>
<gene>
    <name evidence="2" type="ORF">UAU_02023</name>
</gene>
<evidence type="ECO:0000313" key="3">
    <source>
        <dbReference type="Proteomes" id="UP000013782"/>
    </source>
</evidence>
<dbReference type="STRING" id="160454.RV10_GL001922"/>
<name>R2QGE4_9ENTE</name>
<evidence type="ECO:0000313" key="2">
    <source>
        <dbReference type="EMBL" id="EOH94288.1"/>
    </source>
</evidence>
<dbReference type="AlphaFoldDB" id="R2QGE4"/>
<dbReference type="InterPro" id="IPR012507">
    <property type="entry name" value="YibE_F"/>
</dbReference>
<feature type="transmembrane region" description="Helical" evidence="1">
    <location>
        <begin position="315"/>
        <end position="339"/>
    </location>
</feature>
<feature type="transmembrane region" description="Helical" evidence="1">
    <location>
        <begin position="149"/>
        <end position="170"/>
    </location>
</feature>
<protein>
    <recommendedName>
        <fullName evidence="4">YibE/F-like protein</fullName>
    </recommendedName>
</protein>
<evidence type="ECO:0000256" key="1">
    <source>
        <dbReference type="SAM" id="Phobius"/>
    </source>
</evidence>
<reference evidence="2 3" key="1">
    <citation type="submission" date="2013-02" db="EMBL/GenBank/DDBJ databases">
        <title>The Genome Sequence of Enterococcus pallens BAA-351.</title>
        <authorList>
            <consortium name="The Broad Institute Genome Sequencing Platform"/>
            <consortium name="The Broad Institute Genome Sequencing Center for Infectious Disease"/>
            <person name="Earl A.M."/>
            <person name="Gilmore M.S."/>
            <person name="Lebreton F."/>
            <person name="Walker B."/>
            <person name="Young S.K."/>
            <person name="Zeng Q."/>
            <person name="Gargeya S."/>
            <person name="Fitzgerald M."/>
            <person name="Haas B."/>
            <person name="Abouelleil A."/>
            <person name="Alvarado L."/>
            <person name="Arachchi H.M."/>
            <person name="Berlin A.M."/>
            <person name="Chapman S.B."/>
            <person name="Dewar J."/>
            <person name="Goldberg J."/>
            <person name="Griggs A."/>
            <person name="Gujja S."/>
            <person name="Hansen M."/>
            <person name="Howarth C."/>
            <person name="Imamovic A."/>
            <person name="Larimer J."/>
            <person name="McCowan C."/>
            <person name="Murphy C."/>
            <person name="Neiman D."/>
            <person name="Pearson M."/>
            <person name="Priest M."/>
            <person name="Roberts A."/>
            <person name="Saif S."/>
            <person name="Shea T."/>
            <person name="Sisk P."/>
            <person name="Sykes S."/>
            <person name="Wortman J."/>
            <person name="Nusbaum C."/>
            <person name="Birren B."/>
        </authorList>
    </citation>
    <scope>NUCLEOTIDE SEQUENCE [LARGE SCALE GENOMIC DNA]</scope>
    <source>
        <strain evidence="2 3">ATCC BAA-351</strain>
    </source>
</reference>
<dbReference type="Pfam" id="PF07907">
    <property type="entry name" value="YibE_F"/>
    <property type="match status" value="1"/>
</dbReference>
<dbReference type="eggNOG" id="COG5438">
    <property type="taxonomic scope" value="Bacteria"/>
</dbReference>
<keyword evidence="1" id="KW-0812">Transmembrane</keyword>
<feature type="transmembrane region" description="Helical" evidence="1">
    <location>
        <begin position="277"/>
        <end position="295"/>
    </location>
</feature>
<dbReference type="HOGENOM" id="CLU_028166_1_0_9"/>
<feature type="transmembrane region" description="Helical" evidence="1">
    <location>
        <begin position="182"/>
        <end position="203"/>
    </location>
</feature>
<dbReference type="EMBL" id="AJAQ01000015">
    <property type="protein sequence ID" value="EOH94288.1"/>
    <property type="molecule type" value="Genomic_DNA"/>
</dbReference>
<organism evidence="2 3">
    <name type="scientific">Enterococcus pallens ATCC BAA-351</name>
    <dbReference type="NCBI Taxonomy" id="1158607"/>
    <lineage>
        <taxon>Bacteria</taxon>
        <taxon>Bacillati</taxon>
        <taxon>Bacillota</taxon>
        <taxon>Bacilli</taxon>
        <taxon>Lactobacillales</taxon>
        <taxon>Enterococcaceae</taxon>
        <taxon>Enterococcus</taxon>
    </lineage>
</organism>
<dbReference type="PATRIC" id="fig|1158607.3.peg.1993"/>
<keyword evidence="1" id="KW-0472">Membrane</keyword>
<sequence length="348" mass="38568">MKKKVRISLLTLMAIVMIGWLIQAKSSFLYSDPVMRVEESSIQAAENRQEVKGSLLNRSGTVTINETYYDNEGLSPAYQKGDQLVLQKQGGKWQVLSLKRDGYVFILVGIFIWIVLLISGRKGIYTLIGLSLNSLLLVLFLWINLHNRSLPLLFLMSIYTVLAVLIAMGTSYGFKNLDLRKIVGTLLSVFLAFIICLVAMNQLGDNGIWFEEMQFVTRPYRSVFLGGLLIGAIGASMDNIVTIISSLDEIQAKNHQLSVKQLVRSGQEIAQDTASSMINVLMFAYLSGAIPSFVFNLANGWTFRDTFGLHLSLEILRAICGGFAIVLSVPIALAAFIAAENLKRGRKT</sequence>
<dbReference type="OrthoDB" id="5753718at2"/>
<feature type="transmembrane region" description="Helical" evidence="1">
    <location>
        <begin position="223"/>
        <end position="247"/>
    </location>
</feature>
<accession>R2QGE4</accession>
<keyword evidence="3" id="KW-1185">Reference proteome</keyword>
<keyword evidence="1" id="KW-1133">Transmembrane helix</keyword>
<dbReference type="RefSeq" id="WP_010757014.1">
    <property type="nucleotide sequence ID" value="NZ_ASWD01000001.1"/>
</dbReference>
<dbReference type="PANTHER" id="PTHR41771">
    <property type="entry name" value="MEMBRANE PROTEIN-RELATED"/>
    <property type="match status" value="1"/>
</dbReference>
<proteinExistence type="predicted"/>